<feature type="region of interest" description="Disordered" evidence="1">
    <location>
        <begin position="576"/>
        <end position="598"/>
    </location>
</feature>
<evidence type="ECO:0000256" key="2">
    <source>
        <dbReference type="SAM" id="Phobius"/>
    </source>
</evidence>
<dbReference type="EMBL" id="KV784366">
    <property type="protein sequence ID" value="OEU12033.1"/>
    <property type="molecule type" value="Genomic_DNA"/>
</dbReference>
<dbReference type="AlphaFoldDB" id="A0A1E7F2I2"/>
<feature type="transmembrane region" description="Helical" evidence="2">
    <location>
        <begin position="180"/>
        <end position="202"/>
    </location>
</feature>
<keyword evidence="2" id="KW-1133">Transmembrane helix</keyword>
<accession>A0A1E7F2I2</accession>
<evidence type="ECO:0000313" key="3">
    <source>
        <dbReference type="EMBL" id="OEU12033.1"/>
    </source>
</evidence>
<keyword evidence="2" id="KW-0472">Membrane</keyword>
<feature type="region of interest" description="Disordered" evidence="1">
    <location>
        <begin position="214"/>
        <end position="235"/>
    </location>
</feature>
<feature type="compositionally biased region" description="Polar residues" evidence="1">
    <location>
        <begin position="222"/>
        <end position="235"/>
    </location>
</feature>
<reference evidence="3 4" key="1">
    <citation type="submission" date="2016-09" db="EMBL/GenBank/DDBJ databases">
        <title>Extensive genetic diversity and differential bi-allelic expression allows diatom success in the polar Southern Ocean.</title>
        <authorList>
            <consortium name="DOE Joint Genome Institute"/>
            <person name="Mock T."/>
            <person name="Otillar R.P."/>
            <person name="Strauss J."/>
            <person name="Dupont C."/>
            <person name="Frickenhaus S."/>
            <person name="Maumus F."/>
            <person name="Mcmullan M."/>
            <person name="Sanges R."/>
            <person name="Schmutz J."/>
            <person name="Toseland A."/>
            <person name="Valas R."/>
            <person name="Veluchamy A."/>
            <person name="Ward B.J."/>
            <person name="Allen A."/>
            <person name="Barry K."/>
            <person name="Falciatore A."/>
            <person name="Ferrante M."/>
            <person name="Fortunato A.E."/>
            <person name="Gloeckner G."/>
            <person name="Gruber A."/>
            <person name="Hipkin R."/>
            <person name="Janech M."/>
            <person name="Kroth P."/>
            <person name="Leese F."/>
            <person name="Lindquist E."/>
            <person name="Lyon B.R."/>
            <person name="Martin J."/>
            <person name="Mayer C."/>
            <person name="Parker M."/>
            <person name="Quesneville H."/>
            <person name="Raymond J."/>
            <person name="Uhlig C."/>
            <person name="Valentin K.U."/>
            <person name="Worden A.Z."/>
            <person name="Armbrust E.V."/>
            <person name="Bowler C."/>
            <person name="Green B."/>
            <person name="Moulton V."/>
            <person name="Van Oosterhout C."/>
            <person name="Grigoriev I."/>
        </authorList>
    </citation>
    <scope>NUCLEOTIDE SEQUENCE [LARGE SCALE GENOMIC DNA]</scope>
    <source>
        <strain evidence="3 4">CCMP1102</strain>
    </source>
</reference>
<proteinExistence type="predicted"/>
<feature type="compositionally biased region" description="Gly residues" evidence="1">
    <location>
        <begin position="579"/>
        <end position="592"/>
    </location>
</feature>
<gene>
    <name evidence="3" type="ORF">FRACYDRAFT_245160</name>
</gene>
<protein>
    <submittedName>
        <fullName evidence="3">Uncharacterized protein</fullName>
    </submittedName>
</protein>
<feature type="compositionally biased region" description="Basic and acidic residues" evidence="1">
    <location>
        <begin position="159"/>
        <end position="169"/>
    </location>
</feature>
<feature type="region of interest" description="Disordered" evidence="1">
    <location>
        <begin position="151"/>
        <end position="170"/>
    </location>
</feature>
<evidence type="ECO:0000313" key="4">
    <source>
        <dbReference type="Proteomes" id="UP000095751"/>
    </source>
</evidence>
<feature type="region of interest" description="Disordered" evidence="1">
    <location>
        <begin position="434"/>
        <end position="492"/>
    </location>
</feature>
<evidence type="ECO:0000256" key="1">
    <source>
        <dbReference type="SAM" id="MobiDB-lite"/>
    </source>
</evidence>
<keyword evidence="2" id="KW-0812">Transmembrane</keyword>
<keyword evidence="4" id="KW-1185">Reference proteome</keyword>
<feature type="region of interest" description="Disordered" evidence="1">
    <location>
        <begin position="1"/>
        <end position="67"/>
    </location>
</feature>
<name>A0A1E7F2I2_9STRA</name>
<dbReference type="Proteomes" id="UP000095751">
    <property type="component" value="Unassembled WGS sequence"/>
</dbReference>
<feature type="compositionally biased region" description="Basic and acidic residues" evidence="1">
    <location>
        <begin position="55"/>
        <end position="67"/>
    </location>
</feature>
<dbReference type="KEGG" id="fcy:FRACYDRAFT_245160"/>
<sequence>MPEEEKCCRNSNDGGGSDNNIPTTTTTTTTTNSSLPIVGDRVSLSSLPSSSAVRGGEEEEHHQQEQKYDIDLESGCGISGSGIIASDDNGDNNNNNNNDVNLLAALAVLEHNKKSISGQSSSSSSSSTNAIPIAYEVNNATRVYEYDDNDDDVNEEEQQQQKEEEDIKRISSSRNKRSKWFWCCSCIVIVLLLALLIPLIIFTKEVKESREIATAADKQRNSQKQTGSSAAGQKPSSIEYCQNEIVLLDPKTGRDLITSSADDDGANNVAIAGCYTSTDDNSSSSVPSKVDDDSTVSSVFDIRFRRCPPYNNNDWIGLFPSKASTLSRLWTSNLQGTYLCGNEPCSSSSSVTTERTLIQGNNDDSDNEDESQIIMRKTAIVPTLGEEISPGLYRFFLVKGDSIWPYEYITYTDPFLVVKNLNDCNASYSNNNDNDKELFGNDPTNSNVFNPEETAATNDDDLSGWVDNDKSNGDDEDEWVEETTKTTESPSVAWVEEPTKLTTEKPWIETTATPLWNYPTYVPTDNDLTSSSNNGMKNTIFATKWWIQLSNRERTAAETIGYSSLIWDTVSTSVRNGKGDGNGNGTGNGNGGNSTMMHGGKTFAVMTVEV</sequence>
<feature type="compositionally biased region" description="Low complexity" evidence="1">
    <location>
        <begin position="18"/>
        <end position="31"/>
    </location>
</feature>
<dbReference type="InParanoid" id="A0A1E7F2I2"/>
<organism evidence="3 4">
    <name type="scientific">Fragilariopsis cylindrus CCMP1102</name>
    <dbReference type="NCBI Taxonomy" id="635003"/>
    <lineage>
        <taxon>Eukaryota</taxon>
        <taxon>Sar</taxon>
        <taxon>Stramenopiles</taxon>
        <taxon>Ochrophyta</taxon>
        <taxon>Bacillariophyta</taxon>
        <taxon>Bacillariophyceae</taxon>
        <taxon>Bacillariophycidae</taxon>
        <taxon>Bacillariales</taxon>
        <taxon>Bacillariaceae</taxon>
        <taxon>Fragilariopsis</taxon>
    </lineage>
</organism>